<evidence type="ECO:0000313" key="1">
    <source>
        <dbReference type="EMBL" id="QTD95821.1"/>
    </source>
</evidence>
<gene>
    <name evidence="1" type="ORF">S1361_00615</name>
</gene>
<evidence type="ECO:0000313" key="2">
    <source>
        <dbReference type="Proteomes" id="UP000663908"/>
    </source>
</evidence>
<accession>A0ABX7TK21</accession>
<sequence>MGGRPTLVPFDNNGFSTAPCWSVRSPQPMNLAEVDGEVCLVDQHGQLPIHTAEVLLSEAAGEEHLWSGTGWCGG</sequence>
<protein>
    <submittedName>
        <fullName evidence="1">Uncharacterized protein</fullName>
    </submittedName>
</protein>
<proteinExistence type="predicted"/>
<keyword evidence="2" id="KW-1185">Reference proteome</keyword>
<reference evidence="1 2" key="1">
    <citation type="submission" date="2021-03" db="EMBL/GenBank/DDBJ databases">
        <title>Complete genome sequence of Streptomyces cyanogenus S136, producer of anticancer angucycline landomycin A.</title>
        <authorList>
            <person name="Hrab P."/>
            <person name="Ruckert C."/>
            <person name="Busche T."/>
            <person name="Ostash I."/>
            <person name="Kalinowski J."/>
            <person name="Fedorenko V."/>
            <person name="Yushchuk O."/>
            <person name="Ostash B."/>
        </authorList>
    </citation>
    <scope>NUCLEOTIDE SEQUENCE [LARGE SCALE GENOMIC DNA]</scope>
    <source>
        <strain evidence="1 2">S136</strain>
    </source>
</reference>
<name>A0ABX7TK21_STRCY</name>
<dbReference type="Proteomes" id="UP000663908">
    <property type="component" value="Chromosome"/>
</dbReference>
<dbReference type="EMBL" id="CP071839">
    <property type="protein sequence ID" value="QTD95821.1"/>
    <property type="molecule type" value="Genomic_DNA"/>
</dbReference>
<organism evidence="1 2">
    <name type="scientific">Streptomyces cyanogenus</name>
    <dbReference type="NCBI Taxonomy" id="80860"/>
    <lineage>
        <taxon>Bacteria</taxon>
        <taxon>Bacillati</taxon>
        <taxon>Actinomycetota</taxon>
        <taxon>Actinomycetes</taxon>
        <taxon>Kitasatosporales</taxon>
        <taxon>Streptomycetaceae</taxon>
        <taxon>Streptomyces</taxon>
    </lineage>
</organism>